<dbReference type="GeneTree" id="ENSGT00940000164755"/>
<feature type="compositionally biased region" description="Pro residues" evidence="1">
    <location>
        <begin position="170"/>
        <end position="185"/>
    </location>
</feature>
<dbReference type="GO" id="GO:0005911">
    <property type="term" value="C:cell-cell junction"/>
    <property type="evidence" value="ECO:0007669"/>
    <property type="project" value="TreeGrafter"/>
</dbReference>
<feature type="domain" description="PDZ" evidence="2">
    <location>
        <begin position="120"/>
        <end position="160"/>
    </location>
</feature>
<dbReference type="Gene3D" id="2.30.42.10">
    <property type="match status" value="1"/>
</dbReference>
<accession>A0A674JR20</accession>
<dbReference type="PANTHER" id="PTHR10316">
    <property type="entry name" value="MEMBRANE ASSOCIATED GUANYLATE KINASE-RELATED"/>
    <property type="match status" value="1"/>
</dbReference>
<evidence type="ECO:0000256" key="1">
    <source>
        <dbReference type="SAM" id="MobiDB-lite"/>
    </source>
</evidence>
<dbReference type="Pfam" id="PF00595">
    <property type="entry name" value="PDZ"/>
    <property type="match status" value="1"/>
</dbReference>
<dbReference type="GO" id="GO:0005737">
    <property type="term" value="C:cytoplasm"/>
    <property type="evidence" value="ECO:0007669"/>
    <property type="project" value="TreeGrafter"/>
</dbReference>
<reference evidence="3" key="1">
    <citation type="submission" date="2025-08" db="UniProtKB">
        <authorList>
            <consortium name="Ensembl"/>
        </authorList>
    </citation>
    <scope>IDENTIFICATION</scope>
</reference>
<dbReference type="GO" id="GO:0007165">
    <property type="term" value="P:signal transduction"/>
    <property type="evidence" value="ECO:0007669"/>
    <property type="project" value="TreeGrafter"/>
</dbReference>
<dbReference type="InterPro" id="IPR036034">
    <property type="entry name" value="PDZ_sf"/>
</dbReference>
<dbReference type="InParanoid" id="A0A674JR20"/>
<organism evidence="3 4">
    <name type="scientific">Terrapene triunguis</name>
    <name type="common">Three-toed box turtle</name>
    <dbReference type="NCBI Taxonomy" id="2587831"/>
    <lineage>
        <taxon>Eukaryota</taxon>
        <taxon>Metazoa</taxon>
        <taxon>Chordata</taxon>
        <taxon>Craniata</taxon>
        <taxon>Vertebrata</taxon>
        <taxon>Euteleostomi</taxon>
        <taxon>Archelosauria</taxon>
        <taxon>Testudinata</taxon>
        <taxon>Testudines</taxon>
        <taxon>Cryptodira</taxon>
        <taxon>Durocryptodira</taxon>
        <taxon>Testudinoidea</taxon>
        <taxon>Emydidae</taxon>
        <taxon>Terrapene</taxon>
    </lineage>
</organism>
<keyword evidence="4" id="KW-1185">Reference proteome</keyword>
<protein>
    <recommendedName>
        <fullName evidence="2">PDZ domain-containing protein</fullName>
    </recommendedName>
</protein>
<dbReference type="PROSITE" id="PS50106">
    <property type="entry name" value="PDZ"/>
    <property type="match status" value="1"/>
</dbReference>
<evidence type="ECO:0000313" key="3">
    <source>
        <dbReference type="Ensembl" id="ENSTMTP00000024246.1"/>
    </source>
</evidence>
<dbReference type="PANTHER" id="PTHR10316:SF41">
    <property type="entry name" value="MAGI FAMILY MEMBER, X-LINKED A-RELATED"/>
    <property type="match status" value="1"/>
</dbReference>
<dbReference type="AlphaFoldDB" id="A0A674JR20"/>
<reference evidence="3" key="2">
    <citation type="submission" date="2025-09" db="UniProtKB">
        <authorList>
            <consortium name="Ensembl"/>
        </authorList>
    </citation>
    <scope>IDENTIFICATION</scope>
</reference>
<sequence>MDIYVLGLLEGGPAQQSGKIQVPACTGGAMGRGLGRGRSPLVVGPSAGGCRGAGSGMGAGQGALSPSSGAGRWGVPCCGEEGGLGRGWGWGTSCCGGRGDVARGLPLWQWPVLQRQSPGQVSDQLVEINGEPTLGMTHARAVEQIRRGGSRIRLVLRKGDGFVPDYGESCPPPASLPLHDPPPAFPGEVVRPHSDPPPHPWGDGTTLSDPSCIPGEMGQPHHDTLPSEGRWCDP</sequence>
<dbReference type="InterPro" id="IPR001478">
    <property type="entry name" value="PDZ"/>
</dbReference>
<evidence type="ECO:0000259" key="2">
    <source>
        <dbReference type="PROSITE" id="PS50106"/>
    </source>
</evidence>
<name>A0A674JR20_9SAUR</name>
<feature type="compositionally biased region" description="Basic and acidic residues" evidence="1">
    <location>
        <begin position="219"/>
        <end position="234"/>
    </location>
</feature>
<evidence type="ECO:0000313" key="4">
    <source>
        <dbReference type="Proteomes" id="UP000472274"/>
    </source>
</evidence>
<dbReference type="SUPFAM" id="SSF50156">
    <property type="entry name" value="PDZ domain-like"/>
    <property type="match status" value="1"/>
</dbReference>
<dbReference type="Ensembl" id="ENSTMTT00000025099.1">
    <property type="protein sequence ID" value="ENSTMTP00000024246.1"/>
    <property type="gene ID" value="ENSTMTG00000017672.1"/>
</dbReference>
<proteinExistence type="predicted"/>
<feature type="region of interest" description="Disordered" evidence="1">
    <location>
        <begin position="168"/>
        <end position="234"/>
    </location>
</feature>
<dbReference type="Proteomes" id="UP000472274">
    <property type="component" value="Unplaced"/>
</dbReference>